<proteinExistence type="predicted"/>
<feature type="coiled-coil region" evidence="1">
    <location>
        <begin position="16"/>
        <end position="92"/>
    </location>
</feature>
<reference evidence="2" key="1">
    <citation type="submission" date="2023-10" db="EMBL/GenBank/DDBJ databases">
        <authorList>
            <person name="Chen Y."/>
            <person name="Shah S."/>
            <person name="Dougan E. K."/>
            <person name="Thang M."/>
            <person name="Chan C."/>
        </authorList>
    </citation>
    <scope>NUCLEOTIDE SEQUENCE [LARGE SCALE GENOMIC DNA]</scope>
</reference>
<sequence length="180" mass="19794">MVALLGKEQTTDDVKKAYCEKEIDTAEDEKKQLDINIADLGKAIATAKESVATLAEEIAALLKGIKDLDASVKEATETRQEENALYKKTMQEDTAAKDILSMAKNRLSKFYAPKMYPACLAAHTPYSENAFARPPRGEMVQWLRTSGGDLWPCMRWFSSGAGYSEPLSEAPPDATILDIA</sequence>
<feature type="non-terminal residue" evidence="2">
    <location>
        <position position="180"/>
    </location>
</feature>
<dbReference type="Proteomes" id="UP001189429">
    <property type="component" value="Unassembled WGS sequence"/>
</dbReference>
<gene>
    <name evidence="2" type="ORF">PCOR1329_LOCUS25339</name>
</gene>
<comment type="caution">
    <text evidence="2">The sequence shown here is derived from an EMBL/GenBank/DDBJ whole genome shotgun (WGS) entry which is preliminary data.</text>
</comment>
<name>A0ABN9S697_9DINO</name>
<evidence type="ECO:0000313" key="3">
    <source>
        <dbReference type="Proteomes" id="UP001189429"/>
    </source>
</evidence>
<accession>A0ABN9S697</accession>
<evidence type="ECO:0000256" key="1">
    <source>
        <dbReference type="SAM" id="Coils"/>
    </source>
</evidence>
<dbReference type="Gene3D" id="1.10.287.1490">
    <property type="match status" value="1"/>
</dbReference>
<keyword evidence="3" id="KW-1185">Reference proteome</keyword>
<keyword evidence="1" id="KW-0175">Coiled coil</keyword>
<dbReference type="EMBL" id="CAUYUJ010008847">
    <property type="protein sequence ID" value="CAK0825135.1"/>
    <property type="molecule type" value="Genomic_DNA"/>
</dbReference>
<protein>
    <submittedName>
        <fullName evidence="2">Uncharacterized protein</fullName>
    </submittedName>
</protein>
<evidence type="ECO:0000313" key="2">
    <source>
        <dbReference type="EMBL" id="CAK0825135.1"/>
    </source>
</evidence>
<organism evidence="2 3">
    <name type="scientific">Prorocentrum cordatum</name>
    <dbReference type="NCBI Taxonomy" id="2364126"/>
    <lineage>
        <taxon>Eukaryota</taxon>
        <taxon>Sar</taxon>
        <taxon>Alveolata</taxon>
        <taxon>Dinophyceae</taxon>
        <taxon>Prorocentrales</taxon>
        <taxon>Prorocentraceae</taxon>
        <taxon>Prorocentrum</taxon>
    </lineage>
</organism>